<organism evidence="2 3">
    <name type="scientific">Ustilago trichophora</name>
    <dbReference type="NCBI Taxonomy" id="86804"/>
    <lineage>
        <taxon>Eukaryota</taxon>
        <taxon>Fungi</taxon>
        <taxon>Dikarya</taxon>
        <taxon>Basidiomycota</taxon>
        <taxon>Ustilaginomycotina</taxon>
        <taxon>Ustilaginomycetes</taxon>
        <taxon>Ustilaginales</taxon>
        <taxon>Ustilaginaceae</taxon>
        <taxon>Ustilago</taxon>
    </lineage>
</organism>
<protein>
    <submittedName>
        <fullName evidence="2">Uncharacterized protein</fullName>
    </submittedName>
</protein>
<sequence>MPPTSRNALRRVDTLTRDQIDSYLASYPAALIAKASSSTSKSTLSGETLAELDQWYQALPFLTTTTSISDSISTKTDLIKLVKWKLSREKHRPTLISLISSNPAPICQQVLLRASTHLVTHSKHRSLQTSPTEELLKVVEETMKILAELKGVGPATSSAIVASWIPWGVFQSDELVLNLNAGQGKIDYTWAFYRRFYGEAIEVVKKSMRDGKGLICGKDVERVAWSMFHGPSAPDSLENVQGEDRTSGKVNDKTANKKIREKVETLGKKEVKRKTPESMPKANPTDEDMQARRTSKRIRSKS</sequence>
<feature type="region of interest" description="Disordered" evidence="1">
    <location>
        <begin position="233"/>
        <end position="302"/>
    </location>
</feature>
<dbReference type="EMBL" id="OOIN01000025">
    <property type="protein sequence ID" value="SPO28927.1"/>
    <property type="molecule type" value="Genomic_DNA"/>
</dbReference>
<feature type="compositionally biased region" description="Basic and acidic residues" evidence="1">
    <location>
        <begin position="261"/>
        <end position="276"/>
    </location>
</feature>
<dbReference type="OrthoDB" id="8249012at2759"/>
<name>A0A5C3EGR0_9BASI</name>
<proteinExistence type="predicted"/>
<dbReference type="PANTHER" id="PTHR21521">
    <property type="entry name" value="AMUN, ISOFORM A"/>
    <property type="match status" value="1"/>
</dbReference>
<accession>A0A5C3EGR0</accession>
<dbReference type="PANTHER" id="PTHR21521:SF0">
    <property type="entry name" value="AMUN, ISOFORM A"/>
    <property type="match status" value="1"/>
</dbReference>
<reference evidence="2 3" key="1">
    <citation type="submission" date="2018-03" db="EMBL/GenBank/DDBJ databases">
        <authorList>
            <person name="Guldener U."/>
        </authorList>
    </citation>
    <scope>NUCLEOTIDE SEQUENCE [LARGE SCALE GENOMIC DNA]</scope>
    <source>
        <strain evidence="2 3">NBRC100155</strain>
    </source>
</reference>
<dbReference type="AlphaFoldDB" id="A0A5C3EGR0"/>
<dbReference type="Proteomes" id="UP000324022">
    <property type="component" value="Unassembled WGS sequence"/>
</dbReference>
<evidence type="ECO:0000256" key="1">
    <source>
        <dbReference type="SAM" id="MobiDB-lite"/>
    </source>
</evidence>
<gene>
    <name evidence="2" type="ORF">UTRI_05028_B</name>
</gene>
<evidence type="ECO:0000313" key="2">
    <source>
        <dbReference type="EMBL" id="SPO28927.1"/>
    </source>
</evidence>
<evidence type="ECO:0000313" key="3">
    <source>
        <dbReference type="Proteomes" id="UP000324022"/>
    </source>
</evidence>
<keyword evidence="3" id="KW-1185">Reference proteome</keyword>
<feature type="compositionally biased region" description="Basic and acidic residues" evidence="1">
    <location>
        <begin position="242"/>
        <end position="255"/>
    </location>
</feature>
<feature type="compositionally biased region" description="Basic residues" evidence="1">
    <location>
        <begin position="293"/>
        <end position="302"/>
    </location>
</feature>